<evidence type="ECO:0000313" key="6">
    <source>
        <dbReference type="EMBL" id="MFD2237948.1"/>
    </source>
</evidence>
<proteinExistence type="inferred from homology"/>
<evidence type="ECO:0000256" key="3">
    <source>
        <dbReference type="ARBA" id="ARBA00023125"/>
    </source>
</evidence>
<dbReference type="InterPro" id="IPR000847">
    <property type="entry name" value="LysR_HTH_N"/>
</dbReference>
<comment type="similarity">
    <text evidence="1">Belongs to the LysR transcriptional regulatory family.</text>
</comment>
<evidence type="ECO:0000256" key="1">
    <source>
        <dbReference type="ARBA" id="ARBA00009437"/>
    </source>
</evidence>
<dbReference type="PROSITE" id="PS50931">
    <property type="entry name" value="HTH_LYSR"/>
    <property type="match status" value="1"/>
</dbReference>
<dbReference type="InterPro" id="IPR005119">
    <property type="entry name" value="LysR_subst-bd"/>
</dbReference>
<dbReference type="Gene3D" id="3.40.190.290">
    <property type="match status" value="1"/>
</dbReference>
<organism evidence="6 7">
    <name type="scientific">Aureimonas populi</name>
    <dbReference type="NCBI Taxonomy" id="1701758"/>
    <lineage>
        <taxon>Bacteria</taxon>
        <taxon>Pseudomonadati</taxon>
        <taxon>Pseudomonadota</taxon>
        <taxon>Alphaproteobacteria</taxon>
        <taxon>Hyphomicrobiales</taxon>
        <taxon>Aurantimonadaceae</taxon>
        <taxon>Aureimonas</taxon>
    </lineage>
</organism>
<gene>
    <name evidence="6" type="ORF">ACFSKQ_10810</name>
</gene>
<protein>
    <submittedName>
        <fullName evidence="6">LysR family transcriptional regulator</fullName>
    </submittedName>
</protein>
<dbReference type="InterPro" id="IPR036390">
    <property type="entry name" value="WH_DNA-bd_sf"/>
</dbReference>
<sequence length="302" mass="32735">MQLRALLYFQELVRLGSMRRVAEKFGVAPTAVSRQIDQLEYHFDAPLVERDPRGVRLTAAGELLAVRLTRALADLQHAETLIADLKGLRSGNVSIYTNGAAVPAILTKALVGFARLYPKIRFEIVVTSVGLALEAVRNGSADIALTLFTPAAFQHAVHYRFPVPHAIVVNPRHRLAERGEARLADLADCALALPDSSFGARQSLDRQMAEAGLPPLDPVYTTSSMETQKDLAREASAVLFLPPMAVRRECEAGELVAVPLVDATVTTTLDLSHAPERPLSFAAAKLLAAIERDMRTSGSARV</sequence>
<evidence type="ECO:0000259" key="5">
    <source>
        <dbReference type="PROSITE" id="PS50931"/>
    </source>
</evidence>
<keyword evidence="3" id="KW-0238">DNA-binding</keyword>
<accession>A0ABW5CMG0</accession>
<evidence type="ECO:0000256" key="4">
    <source>
        <dbReference type="ARBA" id="ARBA00023163"/>
    </source>
</evidence>
<dbReference type="InterPro" id="IPR036388">
    <property type="entry name" value="WH-like_DNA-bd_sf"/>
</dbReference>
<comment type="caution">
    <text evidence="6">The sequence shown here is derived from an EMBL/GenBank/DDBJ whole genome shotgun (WGS) entry which is preliminary data.</text>
</comment>
<keyword evidence="2" id="KW-0805">Transcription regulation</keyword>
<dbReference type="RefSeq" id="WP_209739348.1">
    <property type="nucleotide sequence ID" value="NZ_CP072611.1"/>
</dbReference>
<evidence type="ECO:0000313" key="7">
    <source>
        <dbReference type="Proteomes" id="UP001597371"/>
    </source>
</evidence>
<name>A0ABW5CMG0_9HYPH</name>
<keyword evidence="7" id="KW-1185">Reference proteome</keyword>
<keyword evidence="4" id="KW-0804">Transcription</keyword>
<dbReference type="SUPFAM" id="SSF53850">
    <property type="entry name" value="Periplasmic binding protein-like II"/>
    <property type="match status" value="1"/>
</dbReference>
<dbReference type="Proteomes" id="UP001597371">
    <property type="component" value="Unassembled WGS sequence"/>
</dbReference>
<dbReference type="InterPro" id="IPR050950">
    <property type="entry name" value="HTH-type_LysR_regulators"/>
</dbReference>
<reference evidence="7" key="1">
    <citation type="journal article" date="2019" name="Int. J. Syst. Evol. Microbiol.">
        <title>The Global Catalogue of Microorganisms (GCM) 10K type strain sequencing project: providing services to taxonomists for standard genome sequencing and annotation.</title>
        <authorList>
            <consortium name="The Broad Institute Genomics Platform"/>
            <consortium name="The Broad Institute Genome Sequencing Center for Infectious Disease"/>
            <person name="Wu L."/>
            <person name="Ma J."/>
        </authorList>
    </citation>
    <scope>NUCLEOTIDE SEQUENCE [LARGE SCALE GENOMIC DNA]</scope>
    <source>
        <strain evidence="7">ZS-35-S2</strain>
    </source>
</reference>
<dbReference type="Pfam" id="PF00126">
    <property type="entry name" value="HTH_1"/>
    <property type="match status" value="1"/>
</dbReference>
<evidence type="ECO:0000256" key="2">
    <source>
        <dbReference type="ARBA" id="ARBA00023015"/>
    </source>
</evidence>
<dbReference type="PANTHER" id="PTHR30419:SF8">
    <property type="entry name" value="NITROGEN ASSIMILATION TRANSCRIPTIONAL ACTIVATOR-RELATED"/>
    <property type="match status" value="1"/>
</dbReference>
<dbReference type="SUPFAM" id="SSF46785">
    <property type="entry name" value="Winged helix' DNA-binding domain"/>
    <property type="match status" value="1"/>
</dbReference>
<dbReference type="Gene3D" id="1.10.10.10">
    <property type="entry name" value="Winged helix-like DNA-binding domain superfamily/Winged helix DNA-binding domain"/>
    <property type="match status" value="1"/>
</dbReference>
<dbReference type="EMBL" id="JBHUIJ010000013">
    <property type="protein sequence ID" value="MFD2237948.1"/>
    <property type="molecule type" value="Genomic_DNA"/>
</dbReference>
<dbReference type="Pfam" id="PF03466">
    <property type="entry name" value="LysR_substrate"/>
    <property type="match status" value="1"/>
</dbReference>
<feature type="domain" description="HTH lysR-type" evidence="5">
    <location>
        <begin position="1"/>
        <end position="58"/>
    </location>
</feature>
<dbReference type="PANTHER" id="PTHR30419">
    <property type="entry name" value="HTH-TYPE TRANSCRIPTIONAL REGULATOR YBHD"/>
    <property type="match status" value="1"/>
</dbReference>